<evidence type="ECO:0000256" key="1">
    <source>
        <dbReference type="ARBA" id="ARBA00022649"/>
    </source>
</evidence>
<organism evidence="2 3">
    <name type="scientific">Candidatus Scalindua brodae</name>
    <dbReference type="NCBI Taxonomy" id="237368"/>
    <lineage>
        <taxon>Bacteria</taxon>
        <taxon>Pseudomonadati</taxon>
        <taxon>Planctomycetota</taxon>
        <taxon>Candidatus Brocadiia</taxon>
        <taxon>Candidatus Brocadiales</taxon>
        <taxon>Candidatus Scalinduaceae</taxon>
        <taxon>Candidatus Scalindua</taxon>
    </lineage>
</organism>
<evidence type="ECO:0000313" key="2">
    <source>
        <dbReference type="EMBL" id="KHE92137.1"/>
    </source>
</evidence>
<reference evidence="2 3" key="1">
    <citation type="submission" date="2014-10" db="EMBL/GenBank/DDBJ databases">
        <title>Draft genome of anammox bacterium scalindua brodae, obtained using differential coverage binning of sequence data from two enrichment reactors.</title>
        <authorList>
            <person name="Speth D.R."/>
            <person name="Russ L."/>
            <person name="Kartal B."/>
            <person name="Op den Camp H.J."/>
            <person name="Dutilh B.E."/>
            <person name="Jetten M.S."/>
        </authorList>
    </citation>
    <scope>NUCLEOTIDE SEQUENCE [LARGE SCALE GENOMIC DNA]</scope>
    <source>
        <strain evidence="2">RU1</strain>
    </source>
</reference>
<dbReference type="EMBL" id="JRYO01000151">
    <property type="protein sequence ID" value="KHE92137.1"/>
    <property type="molecule type" value="Genomic_DNA"/>
</dbReference>
<keyword evidence="1" id="KW-1277">Toxin-antitoxin system</keyword>
<gene>
    <name evidence="2" type="ORF">SCABRO_02118</name>
</gene>
<dbReference type="Pfam" id="PF05016">
    <property type="entry name" value="ParE_toxin"/>
    <property type="match status" value="1"/>
</dbReference>
<accession>A0A0B0EGC4</accession>
<evidence type="ECO:0008006" key="4">
    <source>
        <dbReference type="Google" id="ProtNLM"/>
    </source>
</evidence>
<dbReference type="InterPro" id="IPR007712">
    <property type="entry name" value="RelE/ParE_toxin"/>
</dbReference>
<dbReference type="InterPro" id="IPR035093">
    <property type="entry name" value="RelE/ParE_toxin_dom_sf"/>
</dbReference>
<name>A0A0B0EGC4_9BACT</name>
<evidence type="ECO:0000313" key="3">
    <source>
        <dbReference type="Proteomes" id="UP000030652"/>
    </source>
</evidence>
<protein>
    <recommendedName>
        <fullName evidence="4">Plasmid stabilization system protein</fullName>
    </recommendedName>
</protein>
<dbReference type="AlphaFoldDB" id="A0A0B0EGC4"/>
<sequence length="46" mass="5601">MAKIKWSKDSINDLKEIYKFIALDSPYYAKLFNDRVFEMVEHLELF</sequence>
<comment type="caution">
    <text evidence="2">The sequence shown here is derived from an EMBL/GenBank/DDBJ whole genome shotgun (WGS) entry which is preliminary data.</text>
</comment>
<proteinExistence type="predicted"/>
<dbReference type="Proteomes" id="UP000030652">
    <property type="component" value="Unassembled WGS sequence"/>
</dbReference>
<feature type="non-terminal residue" evidence="2">
    <location>
        <position position="46"/>
    </location>
</feature>
<dbReference type="Gene3D" id="3.30.2310.20">
    <property type="entry name" value="RelE-like"/>
    <property type="match status" value="1"/>
</dbReference>